<evidence type="ECO:0000259" key="8">
    <source>
        <dbReference type="Pfam" id="PF13844"/>
    </source>
</evidence>
<dbReference type="InterPro" id="IPR019734">
    <property type="entry name" value="TPR_rpt"/>
</dbReference>
<dbReference type="Pfam" id="PF14559">
    <property type="entry name" value="TPR_19"/>
    <property type="match status" value="1"/>
</dbReference>
<dbReference type="EC" id="2.4.1.255" evidence="3"/>
<name>A0AAF1JXB6_9PROT</name>
<dbReference type="Gene3D" id="1.25.40.10">
    <property type="entry name" value="Tetratricopeptide repeat domain"/>
    <property type="match status" value="2"/>
</dbReference>
<keyword evidence="7" id="KW-0802">TPR repeat</keyword>
<dbReference type="GO" id="GO:0097363">
    <property type="term" value="F:protein O-acetylglucosaminyltransferase activity"/>
    <property type="evidence" value="ECO:0007669"/>
    <property type="project" value="UniProtKB-EC"/>
</dbReference>
<keyword evidence="6" id="KW-0677">Repeat</keyword>
<sequence length="616" mass="66056">MTDLATAFAQLKARRYAEALPLFDALIATGQSDAGPYRGRARCLNGLGRPEEALDALRAALPLAPEDPYLRDDLVETLVAAKDWDAAEPHILALCRLAPDKPGPYRRLAALHSRRNRPDFAVTAFEDAIARGDTRGATRSDLGNVLVELGRPMEAIARFEEAAPLVAPEYQAAVGVNLANACNLAGDVARASATIERVLADPDAPLDAHHARIFGLHYRPELTVDAYLQAHRVYGARVTAGAGNPPRPPRRDRAKGDPRLRIGYLSGDFRAHPVGYFIEGVLAAHDRGVVAPFAYANQHVADGTTRRIAAHVEALVPVIRLDDAALAARIRADTIDILVDLSGHTAANRLRVLTQRPAPILATWLGYAGPSGLPAMDWIIADAIALPLEDEALYTERALRLPGCYLSFRPPDITLARGQAPMLAGGTPRFGCFANLAKLNDAVLRAWARILAALPGSTLELRTRALGEPATAAALAARFAAQGGDPARLRCAPTLARGEYLARYAGIDLMLDPFPFPGGTTTAEALWAGTPVLVMRGRFGMMSRNGETLLSAAGIPDAIAADAEDYVARAIALGRDAGAMQRLRARIDTTRLTDADSFTRHLEDGFRRMAAETPIV</sequence>
<proteinExistence type="inferred from homology"/>
<evidence type="ECO:0000256" key="5">
    <source>
        <dbReference type="ARBA" id="ARBA00022679"/>
    </source>
</evidence>
<feature type="domain" description="O-GlcNAc transferase C-terminal" evidence="8">
    <location>
        <begin position="252"/>
        <end position="402"/>
    </location>
</feature>
<reference evidence="9" key="2">
    <citation type="journal article" date="2021" name="Syst. Appl. Microbiol.">
        <title>Roseomonas hellenica sp. nov., isolated from roots of wild-growing Alkanna tinctoria.</title>
        <authorList>
            <person name="Rat A."/>
            <person name="Naranjo H.D."/>
            <person name="Lebbe L."/>
            <person name="Cnockaert M."/>
            <person name="Krigas N."/>
            <person name="Grigoriadou K."/>
            <person name="Maloupa E."/>
            <person name="Willems A."/>
        </authorList>
    </citation>
    <scope>NUCLEOTIDE SEQUENCE</scope>
    <source>
        <strain evidence="9">LMG 28251</strain>
    </source>
</reference>
<dbReference type="SMART" id="SM00028">
    <property type="entry name" value="TPR"/>
    <property type="match status" value="3"/>
</dbReference>
<dbReference type="EMBL" id="JAAEDH010000014">
    <property type="protein sequence ID" value="MBR0656047.1"/>
    <property type="molecule type" value="Genomic_DNA"/>
</dbReference>
<reference evidence="9" key="1">
    <citation type="submission" date="2020-01" db="EMBL/GenBank/DDBJ databases">
        <authorList>
            <person name="Rat A."/>
        </authorList>
    </citation>
    <scope>NUCLEOTIDE SEQUENCE</scope>
    <source>
        <strain evidence="9">LMG 28251</strain>
    </source>
</reference>
<dbReference type="Pfam" id="PF13844">
    <property type="entry name" value="Glyco_transf_41"/>
    <property type="match status" value="2"/>
</dbReference>
<dbReference type="InterPro" id="IPR029489">
    <property type="entry name" value="OGT/SEC/SPY_C"/>
</dbReference>
<evidence type="ECO:0000256" key="6">
    <source>
        <dbReference type="ARBA" id="ARBA00022737"/>
    </source>
</evidence>
<keyword evidence="10" id="KW-1185">Reference proteome</keyword>
<evidence type="ECO:0000256" key="7">
    <source>
        <dbReference type="ARBA" id="ARBA00022803"/>
    </source>
</evidence>
<comment type="similarity">
    <text evidence="2">Belongs to the glycosyltransferase 41 family. O-GlcNAc transferase subfamily.</text>
</comment>
<feature type="domain" description="O-GlcNAc transferase C-terminal" evidence="8">
    <location>
        <begin position="430"/>
        <end position="593"/>
    </location>
</feature>
<dbReference type="SUPFAM" id="SSF48452">
    <property type="entry name" value="TPR-like"/>
    <property type="match status" value="1"/>
</dbReference>
<comment type="pathway">
    <text evidence="1">Protein modification; protein glycosylation.</text>
</comment>
<evidence type="ECO:0000313" key="9">
    <source>
        <dbReference type="EMBL" id="MBR0656047.1"/>
    </source>
</evidence>
<gene>
    <name evidence="9" type="ORF">GXW79_13270</name>
</gene>
<dbReference type="RefSeq" id="WP_211874887.1">
    <property type="nucleotide sequence ID" value="NZ_JAAEDH010000014.1"/>
</dbReference>
<protein>
    <recommendedName>
        <fullName evidence="3">protein O-GlcNAc transferase</fullName>
        <ecNumber evidence="3">2.4.1.255</ecNumber>
    </recommendedName>
</protein>
<organism evidence="9 10">
    <name type="scientific">Plastoroseomonas arctica</name>
    <dbReference type="NCBI Taxonomy" id="1509237"/>
    <lineage>
        <taxon>Bacteria</taxon>
        <taxon>Pseudomonadati</taxon>
        <taxon>Pseudomonadota</taxon>
        <taxon>Alphaproteobacteria</taxon>
        <taxon>Acetobacterales</taxon>
        <taxon>Acetobacteraceae</taxon>
        <taxon>Plastoroseomonas</taxon>
    </lineage>
</organism>
<evidence type="ECO:0000256" key="2">
    <source>
        <dbReference type="ARBA" id="ARBA00005386"/>
    </source>
</evidence>
<dbReference type="InterPro" id="IPR051939">
    <property type="entry name" value="Glycosyltr_41/O-GlcNAc_trsf"/>
</dbReference>
<evidence type="ECO:0000256" key="4">
    <source>
        <dbReference type="ARBA" id="ARBA00022676"/>
    </source>
</evidence>
<keyword evidence="4" id="KW-0328">Glycosyltransferase</keyword>
<evidence type="ECO:0000256" key="3">
    <source>
        <dbReference type="ARBA" id="ARBA00011970"/>
    </source>
</evidence>
<comment type="caution">
    <text evidence="9">The sequence shown here is derived from an EMBL/GenBank/DDBJ whole genome shotgun (WGS) entry which is preliminary data.</text>
</comment>
<dbReference type="Gene3D" id="3.40.50.2000">
    <property type="entry name" value="Glycogen Phosphorylase B"/>
    <property type="match status" value="1"/>
</dbReference>
<dbReference type="PANTHER" id="PTHR44835">
    <property type="entry name" value="UDP-N-ACETYLGLUCOSAMINE--PEPTIDE N-ACETYLGLUCOSAMINYLTRANSFERASE SPINDLY-RELATED"/>
    <property type="match status" value="1"/>
</dbReference>
<accession>A0AAF1JXB6</accession>
<keyword evidence="5" id="KW-0808">Transferase</keyword>
<dbReference type="PANTHER" id="PTHR44835:SF1">
    <property type="entry name" value="PROTEIN O-GLCNAC TRANSFERASE"/>
    <property type="match status" value="1"/>
</dbReference>
<dbReference type="AlphaFoldDB" id="A0AAF1JXB6"/>
<dbReference type="Proteomes" id="UP001196068">
    <property type="component" value="Unassembled WGS sequence"/>
</dbReference>
<evidence type="ECO:0000256" key="1">
    <source>
        <dbReference type="ARBA" id="ARBA00004922"/>
    </source>
</evidence>
<evidence type="ECO:0000313" key="10">
    <source>
        <dbReference type="Proteomes" id="UP001196068"/>
    </source>
</evidence>
<dbReference type="InterPro" id="IPR011990">
    <property type="entry name" value="TPR-like_helical_dom_sf"/>
</dbReference>
<dbReference type="SUPFAM" id="SSF53756">
    <property type="entry name" value="UDP-Glycosyltransferase/glycogen phosphorylase"/>
    <property type="match status" value="1"/>
</dbReference>
<dbReference type="Gene3D" id="3.40.50.11380">
    <property type="match status" value="1"/>
</dbReference>